<dbReference type="Gene3D" id="3.30.420.40">
    <property type="match status" value="1"/>
</dbReference>
<sequence length="84" mass="9021">MRNDKNKEKVDESPSKGNEIGEVTDLKTSIHLLQSTIQINQDTQGNEDVGVIAGLNVRSITNEPTVAAIAYGLNKKATGVGEKK</sequence>
<keyword evidence="3" id="KW-0067">ATP-binding</keyword>
<proteinExistence type="inferred from homology"/>
<comment type="caution">
    <text evidence="5">The sequence shown here is derived from an EMBL/GenBank/DDBJ whole genome shotgun (WGS) entry which is preliminary data.</text>
</comment>
<reference evidence="5 6" key="1">
    <citation type="submission" date="2020-06" db="EMBL/GenBank/DDBJ databases">
        <title>Transcriptomic and genomic resources for Thalictrum thalictroides and T. hernandezii: Facilitating candidate gene discovery in an emerging model plant lineage.</title>
        <authorList>
            <person name="Arias T."/>
            <person name="Riano-Pachon D.M."/>
            <person name="Di Stilio V.S."/>
        </authorList>
    </citation>
    <scope>NUCLEOTIDE SEQUENCE [LARGE SCALE GENOMIC DNA]</scope>
    <source>
        <strain evidence="6">cv. WT478/WT964</strain>
        <tissue evidence="5">Leaves</tissue>
    </source>
</reference>
<protein>
    <submittedName>
        <fullName evidence="5">Uncharacterized protein</fullName>
    </submittedName>
</protein>
<comment type="similarity">
    <text evidence="1">Belongs to the heat shock protein 70 family.</text>
</comment>
<dbReference type="GO" id="GO:0140662">
    <property type="term" value="F:ATP-dependent protein folding chaperone"/>
    <property type="evidence" value="ECO:0007669"/>
    <property type="project" value="InterPro"/>
</dbReference>
<feature type="non-terminal residue" evidence="5">
    <location>
        <position position="84"/>
    </location>
</feature>
<keyword evidence="6" id="KW-1185">Reference proteome</keyword>
<dbReference type="Pfam" id="PF00012">
    <property type="entry name" value="HSP70"/>
    <property type="match status" value="1"/>
</dbReference>
<gene>
    <name evidence="5" type="ORF">FRX31_013332</name>
</gene>
<dbReference type="SUPFAM" id="SSF53067">
    <property type="entry name" value="Actin-like ATPase domain"/>
    <property type="match status" value="1"/>
</dbReference>
<keyword evidence="2" id="KW-0547">Nucleotide-binding</keyword>
<organism evidence="5 6">
    <name type="scientific">Thalictrum thalictroides</name>
    <name type="common">Rue-anemone</name>
    <name type="synonym">Anemone thalictroides</name>
    <dbReference type="NCBI Taxonomy" id="46969"/>
    <lineage>
        <taxon>Eukaryota</taxon>
        <taxon>Viridiplantae</taxon>
        <taxon>Streptophyta</taxon>
        <taxon>Embryophyta</taxon>
        <taxon>Tracheophyta</taxon>
        <taxon>Spermatophyta</taxon>
        <taxon>Magnoliopsida</taxon>
        <taxon>Ranunculales</taxon>
        <taxon>Ranunculaceae</taxon>
        <taxon>Thalictroideae</taxon>
        <taxon>Thalictrum</taxon>
    </lineage>
</organism>
<dbReference type="FunFam" id="3.30.420.40:FF:000028">
    <property type="entry name" value="heat shock 70 kDa protein-like"/>
    <property type="match status" value="1"/>
</dbReference>
<accession>A0A7J6WLT8</accession>
<evidence type="ECO:0000256" key="3">
    <source>
        <dbReference type="ARBA" id="ARBA00022840"/>
    </source>
</evidence>
<dbReference type="AlphaFoldDB" id="A0A7J6WLT8"/>
<dbReference type="InterPro" id="IPR013126">
    <property type="entry name" value="Hsp_70_fam"/>
</dbReference>
<feature type="region of interest" description="Disordered" evidence="4">
    <location>
        <begin position="1"/>
        <end position="23"/>
    </location>
</feature>
<evidence type="ECO:0000313" key="5">
    <source>
        <dbReference type="EMBL" id="KAF5197082.1"/>
    </source>
</evidence>
<evidence type="ECO:0000256" key="1">
    <source>
        <dbReference type="ARBA" id="ARBA00007381"/>
    </source>
</evidence>
<dbReference type="EMBL" id="JABWDY010015120">
    <property type="protein sequence ID" value="KAF5197082.1"/>
    <property type="molecule type" value="Genomic_DNA"/>
</dbReference>
<dbReference type="OrthoDB" id="3789372at2759"/>
<dbReference type="GO" id="GO:0005524">
    <property type="term" value="F:ATP binding"/>
    <property type="evidence" value="ECO:0007669"/>
    <property type="project" value="UniProtKB-KW"/>
</dbReference>
<dbReference type="Proteomes" id="UP000554482">
    <property type="component" value="Unassembled WGS sequence"/>
</dbReference>
<feature type="compositionally biased region" description="Basic and acidic residues" evidence="4">
    <location>
        <begin position="1"/>
        <end position="14"/>
    </location>
</feature>
<name>A0A7J6WLT8_THATH</name>
<evidence type="ECO:0000256" key="4">
    <source>
        <dbReference type="SAM" id="MobiDB-lite"/>
    </source>
</evidence>
<dbReference type="InterPro" id="IPR043129">
    <property type="entry name" value="ATPase_NBD"/>
</dbReference>
<evidence type="ECO:0000256" key="2">
    <source>
        <dbReference type="ARBA" id="ARBA00022741"/>
    </source>
</evidence>
<evidence type="ECO:0000313" key="6">
    <source>
        <dbReference type="Proteomes" id="UP000554482"/>
    </source>
</evidence>